<dbReference type="InterPro" id="IPR048503">
    <property type="entry name" value="NamZ_C"/>
</dbReference>
<evidence type="ECO:0000259" key="2">
    <source>
        <dbReference type="Pfam" id="PF20732"/>
    </source>
</evidence>
<sequence length="315" mass="35129">KKYSIIFLSVFLWECTAPENTVIILDPRTANHKNGVRTGLDVLLEDYTDYLKGKTVGLVTNHTGVSKKGEKNYKLFENNPDITLKRIFAPEHGLYGEASAGVKVEYDAQDDSRPEIVSLYGKTRKPTAEMLKGIDLVIYDIQDVGARFYTYISTLGIVMEAAGENGVNVMVLDRPNPLGGKIIEGAILDTAFKSFIGYYPIPTRYALTVGELSQMAVKEGWLSSVPPELIVVKMDGWRRSMFFDDTGLPWIPPSPNIPDLETAIIYPGMCLYEATNVSEGRGTNKPFKQIGAPWMNFDIAKEMKNCELEGAEFKY</sequence>
<proteinExistence type="predicted"/>
<evidence type="ECO:0000259" key="1">
    <source>
        <dbReference type="Pfam" id="PF07075"/>
    </source>
</evidence>
<dbReference type="Pfam" id="PF20732">
    <property type="entry name" value="NamZ_C"/>
    <property type="match status" value="1"/>
</dbReference>
<feature type="non-terminal residue" evidence="3">
    <location>
        <position position="315"/>
    </location>
</feature>
<accession>A0A382S494</accession>
<dbReference type="InterPro" id="IPR008302">
    <property type="entry name" value="NamZ"/>
</dbReference>
<feature type="domain" description="Peptidoglycan beta-N-acetylmuramidase NamZ C-terminal" evidence="2">
    <location>
        <begin position="265"/>
        <end position="314"/>
    </location>
</feature>
<dbReference type="Gene3D" id="3.40.50.12170">
    <property type="entry name" value="Uncharacterised protein PF07075, DUF1343"/>
    <property type="match status" value="1"/>
</dbReference>
<protein>
    <recommendedName>
        <fullName evidence="4">DUF1343 domain-containing protein</fullName>
    </recommendedName>
</protein>
<feature type="non-terminal residue" evidence="3">
    <location>
        <position position="1"/>
    </location>
</feature>
<dbReference type="GO" id="GO:0033922">
    <property type="term" value="F:peptidoglycan beta-N-acetylmuramidase activity"/>
    <property type="evidence" value="ECO:0007669"/>
    <property type="project" value="InterPro"/>
</dbReference>
<name>A0A382S494_9ZZZZ</name>
<dbReference type="InterPro" id="IPR048502">
    <property type="entry name" value="NamZ_N"/>
</dbReference>
<dbReference type="AlphaFoldDB" id="A0A382S494"/>
<gene>
    <name evidence="3" type="ORF">METZ01_LOCUS356565</name>
</gene>
<evidence type="ECO:0008006" key="4">
    <source>
        <dbReference type="Google" id="ProtNLM"/>
    </source>
</evidence>
<dbReference type="PANTHER" id="PTHR42915:SF1">
    <property type="entry name" value="PEPTIDOGLYCAN BETA-N-ACETYLMURAMIDASE NAMZ"/>
    <property type="match status" value="1"/>
</dbReference>
<organism evidence="3">
    <name type="scientific">marine metagenome</name>
    <dbReference type="NCBI Taxonomy" id="408172"/>
    <lineage>
        <taxon>unclassified sequences</taxon>
        <taxon>metagenomes</taxon>
        <taxon>ecological metagenomes</taxon>
    </lineage>
</organism>
<dbReference type="Pfam" id="PF07075">
    <property type="entry name" value="NamZ_N"/>
    <property type="match status" value="1"/>
</dbReference>
<reference evidence="3" key="1">
    <citation type="submission" date="2018-05" db="EMBL/GenBank/DDBJ databases">
        <authorList>
            <person name="Lanie J.A."/>
            <person name="Ng W.-L."/>
            <person name="Kazmierczak K.M."/>
            <person name="Andrzejewski T.M."/>
            <person name="Davidsen T.M."/>
            <person name="Wayne K.J."/>
            <person name="Tettelin H."/>
            <person name="Glass J.I."/>
            <person name="Rusch D."/>
            <person name="Podicherti R."/>
            <person name="Tsui H.-C.T."/>
            <person name="Winkler M.E."/>
        </authorList>
    </citation>
    <scope>NUCLEOTIDE SEQUENCE</scope>
</reference>
<dbReference type="EMBL" id="UINC01125702">
    <property type="protein sequence ID" value="SVD03711.1"/>
    <property type="molecule type" value="Genomic_DNA"/>
</dbReference>
<dbReference type="PANTHER" id="PTHR42915">
    <property type="entry name" value="HYPOTHETICAL 460 KDA PROTEIN IN FEUA-SIGW INTERGENIC REGION [PRECURSOR]"/>
    <property type="match status" value="1"/>
</dbReference>
<feature type="domain" description="Peptidoglycan beta-N-acetylmuramidase NamZ N-terminal" evidence="1">
    <location>
        <begin position="56"/>
        <end position="260"/>
    </location>
</feature>
<evidence type="ECO:0000313" key="3">
    <source>
        <dbReference type="EMBL" id="SVD03711.1"/>
    </source>
</evidence>